<keyword evidence="2" id="KW-1185">Reference proteome</keyword>
<accession>A0A143HHS0</accession>
<organism evidence="1 2">
    <name type="scientific">Microbulbifer thermotolerans</name>
    <dbReference type="NCBI Taxonomy" id="252514"/>
    <lineage>
        <taxon>Bacteria</taxon>
        <taxon>Pseudomonadati</taxon>
        <taxon>Pseudomonadota</taxon>
        <taxon>Gammaproteobacteria</taxon>
        <taxon>Cellvibrionales</taxon>
        <taxon>Microbulbiferaceae</taxon>
        <taxon>Microbulbifer</taxon>
    </lineage>
</organism>
<dbReference type="AlphaFoldDB" id="A0A143HHS0"/>
<evidence type="ECO:0000313" key="1">
    <source>
        <dbReference type="EMBL" id="AMX01268.1"/>
    </source>
</evidence>
<dbReference type="STRING" id="252514.A3224_00555"/>
<reference evidence="2" key="1">
    <citation type="submission" date="2016-03" db="EMBL/GenBank/DDBJ databases">
        <authorList>
            <person name="Lee Y.-S."/>
            <person name="Choi Y.-L."/>
        </authorList>
    </citation>
    <scope>NUCLEOTIDE SEQUENCE [LARGE SCALE GENOMIC DNA]</scope>
    <source>
        <strain evidence="2">DAU221</strain>
    </source>
</reference>
<proteinExistence type="predicted"/>
<dbReference type="Proteomes" id="UP000076077">
    <property type="component" value="Chromosome"/>
</dbReference>
<gene>
    <name evidence="1" type="ORF">A3224_00555</name>
</gene>
<dbReference type="KEGG" id="mthd:A3224_00555"/>
<name>A0A143HHS0_MICTH</name>
<protein>
    <submittedName>
        <fullName evidence="1">Uncharacterized protein</fullName>
    </submittedName>
</protein>
<evidence type="ECO:0000313" key="2">
    <source>
        <dbReference type="Proteomes" id="UP000076077"/>
    </source>
</evidence>
<sequence length="242" mass="27337">MKKCLFTLLFLSSLVLAEEPDLDALMEEHNLKPYPIEKIGHRQFFTNHKYVRVESGKLIVESDGESTNNTKLSVGDVQYIGTNNGEWGGKLEVIQDGVSKELMKGNIVHLLPIGKKLYIIEGLAHLSMSGGSISVIEDMEKPEIPRRITLLPDAPRLVYLDTTRADFQPIIIVGYRSLMELNPFEQLDILHWDGFWSYKLSPTSITRYQNNFLIGLPFGVAAIPAPRGSQEIVFYAEPEFNK</sequence>
<dbReference type="GeneID" id="76606535"/>
<dbReference type="OrthoDB" id="7055541at2"/>
<dbReference type="EMBL" id="CP014864">
    <property type="protein sequence ID" value="AMX01268.1"/>
    <property type="molecule type" value="Genomic_DNA"/>
</dbReference>
<dbReference type="RefSeq" id="WP_067150069.1">
    <property type="nucleotide sequence ID" value="NZ_CP014864.1"/>
</dbReference>